<evidence type="ECO:0000256" key="3">
    <source>
        <dbReference type="ARBA" id="ARBA00022679"/>
    </source>
</evidence>
<comment type="similarity">
    <text evidence="1 4">Belongs to the UDP-glycosyltransferase family.</text>
</comment>
<sequence>MKLVIFVVLAILDYVCGARILCVFQMPAFSHQRVFQPIWRELSLRGHEVVVVTPIPLKDPSLTNLTEIDVSGPNSELIRRHGFQFFMNKENAVHTKIPKIFSMHYDFAEVILKNEEFIKIYNNSNQKFDVVIAQTYISPILYSIAAKFKAPLIGISSMGAYIGTHFAMGNPNPPSLYSEMFLPYNGKLTLYERIKSTTYYLFVRFYRTFVILPKADALARKYLGNDIPYIEDIERNMSLLLITTNPFMYTPRPTIPTIVSLESIHVKPTEPLPQDLKKFLDESKEGVIYFSLGSNVQSVNIPERVRDTLIAAFSELPYKVLWKFEADTLPNQPKNVITRKWLPQKDVLAHPNIKAFVSQCGLQSLEESISRAVPIVALPFIADQEMNAQRLAELGVAVNLNYVTFTKEELKKAIIEIAENSKYRKNMERLRQIWTDQPMSSLDRAVWWIEYVIRYQGTPHLRSPIADISWIEYLLLDVICVVVTVGLTVLYILKLLAGCLCKLCTKNSRKQKSRENKKLK</sequence>
<keyword evidence="3 4" id="KW-0808">Transferase</keyword>
<feature type="transmembrane region" description="Helical" evidence="5">
    <location>
        <begin position="470"/>
        <end position="493"/>
    </location>
</feature>
<dbReference type="FunFam" id="3.40.50.2000:FF:000050">
    <property type="entry name" value="UDP-glucuronosyltransferase"/>
    <property type="match status" value="1"/>
</dbReference>
<dbReference type="PANTHER" id="PTHR48043">
    <property type="entry name" value="EG:EG0003.4 PROTEIN-RELATED"/>
    <property type="match status" value="1"/>
</dbReference>
<feature type="chain" id="PRO_5028516175" description="UDP-glucuronosyltransferase" evidence="5">
    <location>
        <begin position="18"/>
        <end position="520"/>
    </location>
</feature>
<keyword evidence="2 4" id="KW-0328">Glycosyltransferase</keyword>
<keyword evidence="5" id="KW-0732">Signal</keyword>
<dbReference type="PANTHER" id="PTHR48043:SF159">
    <property type="entry name" value="EG:EG0003.4 PROTEIN-RELATED"/>
    <property type="match status" value="1"/>
</dbReference>
<gene>
    <name evidence="6" type="primary">LOC114332585</name>
</gene>
<keyword evidence="5" id="KW-1133">Transmembrane helix</keyword>
<reference evidence="6" key="1">
    <citation type="submission" date="2025-08" db="UniProtKB">
        <authorList>
            <consortium name="RefSeq"/>
        </authorList>
    </citation>
    <scope>IDENTIFICATION</scope>
    <source>
        <tissue evidence="6">Whole insect</tissue>
    </source>
</reference>
<evidence type="ECO:0000256" key="1">
    <source>
        <dbReference type="ARBA" id="ARBA00009995"/>
    </source>
</evidence>
<protein>
    <recommendedName>
        <fullName evidence="5">UDP-glucuronosyltransferase</fullName>
        <ecNumber evidence="5">2.4.1.17</ecNumber>
    </recommendedName>
</protein>
<proteinExistence type="inferred from homology"/>
<evidence type="ECO:0000313" key="6">
    <source>
        <dbReference type="RefSeq" id="XP_028138211.1"/>
    </source>
</evidence>
<dbReference type="InterPro" id="IPR002213">
    <property type="entry name" value="UDP_glucos_trans"/>
</dbReference>
<dbReference type="GO" id="GO:0015020">
    <property type="term" value="F:glucuronosyltransferase activity"/>
    <property type="evidence" value="ECO:0007669"/>
    <property type="project" value="UniProtKB-EC"/>
</dbReference>
<dbReference type="GO" id="GO:0016020">
    <property type="term" value="C:membrane"/>
    <property type="evidence" value="ECO:0007669"/>
    <property type="project" value="UniProtKB-SubCell"/>
</dbReference>
<keyword evidence="5" id="KW-0472">Membrane</keyword>
<keyword evidence="5" id="KW-0812">Transmembrane</keyword>
<dbReference type="CDD" id="cd03784">
    <property type="entry name" value="GT1_Gtf-like"/>
    <property type="match status" value="1"/>
</dbReference>
<accession>A0A6P7FPR6</accession>
<dbReference type="InterPro" id="IPR050271">
    <property type="entry name" value="UDP-glycosyltransferase"/>
</dbReference>
<dbReference type="InParanoid" id="A0A6P7FPR6"/>
<organism evidence="6">
    <name type="scientific">Diabrotica virgifera virgifera</name>
    <name type="common">western corn rootworm</name>
    <dbReference type="NCBI Taxonomy" id="50390"/>
    <lineage>
        <taxon>Eukaryota</taxon>
        <taxon>Metazoa</taxon>
        <taxon>Ecdysozoa</taxon>
        <taxon>Arthropoda</taxon>
        <taxon>Hexapoda</taxon>
        <taxon>Insecta</taxon>
        <taxon>Pterygota</taxon>
        <taxon>Neoptera</taxon>
        <taxon>Endopterygota</taxon>
        <taxon>Coleoptera</taxon>
        <taxon>Polyphaga</taxon>
        <taxon>Cucujiformia</taxon>
        <taxon>Chrysomeloidea</taxon>
        <taxon>Chrysomelidae</taxon>
        <taxon>Galerucinae</taxon>
        <taxon>Diabroticina</taxon>
        <taxon>Diabroticites</taxon>
        <taxon>Diabrotica</taxon>
    </lineage>
</organism>
<dbReference type="InterPro" id="IPR035595">
    <property type="entry name" value="UDP_glycos_trans_CS"/>
</dbReference>
<dbReference type="Pfam" id="PF00201">
    <property type="entry name" value="UDPGT"/>
    <property type="match status" value="1"/>
</dbReference>
<comment type="catalytic activity">
    <reaction evidence="5">
        <text>glucuronate acceptor + UDP-alpha-D-glucuronate = acceptor beta-D-glucuronoside + UDP + H(+)</text>
        <dbReference type="Rhea" id="RHEA:21032"/>
        <dbReference type="ChEBI" id="CHEBI:15378"/>
        <dbReference type="ChEBI" id="CHEBI:58052"/>
        <dbReference type="ChEBI" id="CHEBI:58223"/>
        <dbReference type="ChEBI" id="CHEBI:132367"/>
        <dbReference type="ChEBI" id="CHEBI:132368"/>
        <dbReference type="EC" id="2.4.1.17"/>
    </reaction>
</comment>
<dbReference type="AlphaFoldDB" id="A0A6P7FPR6"/>
<evidence type="ECO:0000256" key="5">
    <source>
        <dbReference type="RuleBase" id="RU362059"/>
    </source>
</evidence>
<dbReference type="SUPFAM" id="SSF53756">
    <property type="entry name" value="UDP-Glycosyltransferase/glycogen phosphorylase"/>
    <property type="match status" value="1"/>
</dbReference>
<name>A0A6P7FPR6_DIAVI</name>
<dbReference type="RefSeq" id="XP_028138211.1">
    <property type="nucleotide sequence ID" value="XM_028282410.1"/>
</dbReference>
<feature type="signal peptide" evidence="5">
    <location>
        <begin position="1"/>
        <end position="17"/>
    </location>
</feature>
<dbReference type="EC" id="2.4.1.17" evidence="5"/>
<dbReference type="PROSITE" id="PS00375">
    <property type="entry name" value="UDPGT"/>
    <property type="match status" value="1"/>
</dbReference>
<comment type="subcellular location">
    <subcellularLocation>
        <location evidence="5">Membrane</location>
        <topology evidence="5">Single-pass membrane protein</topology>
    </subcellularLocation>
</comment>
<evidence type="ECO:0000256" key="4">
    <source>
        <dbReference type="RuleBase" id="RU003718"/>
    </source>
</evidence>
<dbReference type="Gene3D" id="3.40.50.2000">
    <property type="entry name" value="Glycogen Phosphorylase B"/>
    <property type="match status" value="2"/>
</dbReference>
<evidence type="ECO:0000256" key="2">
    <source>
        <dbReference type="ARBA" id="ARBA00022676"/>
    </source>
</evidence>